<dbReference type="AlphaFoldDB" id="A0A250KIY8"/>
<evidence type="ECO:0000256" key="7">
    <source>
        <dbReference type="RuleBase" id="RU000416"/>
    </source>
</evidence>
<evidence type="ECO:0000313" key="9">
    <source>
        <dbReference type="EMBL" id="BBA29586.1"/>
    </source>
</evidence>
<keyword evidence="3 6" id="KW-0949">S-adenosyl-L-methionine</keyword>
<name>A0A250KIY8_9BACT</name>
<evidence type="ECO:0000256" key="8">
    <source>
        <dbReference type="RuleBase" id="RU000417"/>
    </source>
</evidence>
<dbReference type="Proteomes" id="UP000267517">
    <property type="component" value="Chromosome II"/>
</dbReference>
<dbReference type="InterPro" id="IPR018117">
    <property type="entry name" value="C5_DNA_meth_AS"/>
</dbReference>
<dbReference type="OrthoDB" id="32195at2"/>
<dbReference type="InterPro" id="IPR050750">
    <property type="entry name" value="C5-MTase"/>
</dbReference>
<dbReference type="Gene3D" id="3.40.50.150">
    <property type="entry name" value="Vaccinia Virus protein VP39"/>
    <property type="match status" value="1"/>
</dbReference>
<dbReference type="RefSeq" id="WP_120174754.1">
    <property type="nucleotide sequence ID" value="NZ_AP018050.1"/>
</dbReference>
<evidence type="ECO:0000313" key="10">
    <source>
        <dbReference type="Proteomes" id="UP000267517"/>
    </source>
</evidence>
<accession>A0A250KIY8</accession>
<dbReference type="Gene3D" id="3.90.120.10">
    <property type="entry name" value="DNA Methylase, subunit A, domain 2"/>
    <property type="match status" value="1"/>
</dbReference>
<dbReference type="REBASE" id="215586">
    <property type="entry name" value="M.PmeGA1ORF200100P"/>
</dbReference>
<evidence type="ECO:0000256" key="6">
    <source>
        <dbReference type="PROSITE-ProRule" id="PRU01016"/>
    </source>
</evidence>
<keyword evidence="4" id="KW-0680">Restriction system</keyword>
<dbReference type="PROSITE" id="PS51679">
    <property type="entry name" value="SAM_MT_C5"/>
    <property type="match status" value="1"/>
</dbReference>
<evidence type="ECO:0000256" key="3">
    <source>
        <dbReference type="ARBA" id="ARBA00022691"/>
    </source>
</evidence>
<comment type="catalytic activity">
    <reaction evidence="5 8">
        <text>a 2'-deoxycytidine in DNA + S-adenosyl-L-methionine = a 5-methyl-2'-deoxycytidine in DNA + S-adenosyl-L-homocysteine + H(+)</text>
        <dbReference type="Rhea" id="RHEA:13681"/>
        <dbReference type="Rhea" id="RHEA-COMP:11369"/>
        <dbReference type="Rhea" id="RHEA-COMP:11370"/>
        <dbReference type="ChEBI" id="CHEBI:15378"/>
        <dbReference type="ChEBI" id="CHEBI:57856"/>
        <dbReference type="ChEBI" id="CHEBI:59789"/>
        <dbReference type="ChEBI" id="CHEBI:85452"/>
        <dbReference type="ChEBI" id="CHEBI:85454"/>
        <dbReference type="EC" id="2.1.1.37"/>
    </reaction>
</comment>
<dbReference type="InterPro" id="IPR001525">
    <property type="entry name" value="C5_MeTfrase"/>
</dbReference>
<dbReference type="PANTHER" id="PTHR46098">
    <property type="entry name" value="TRNA (CYTOSINE(38)-C(5))-METHYLTRANSFERASE"/>
    <property type="match status" value="1"/>
</dbReference>
<comment type="similarity">
    <text evidence="6 7">Belongs to the class I-like SAM-binding methyltransferase superfamily. C5-methyltransferase family.</text>
</comment>
<dbReference type="PANTHER" id="PTHR46098:SF1">
    <property type="entry name" value="TRNA (CYTOSINE(38)-C(5))-METHYLTRANSFERASE"/>
    <property type="match status" value="1"/>
</dbReference>
<protein>
    <recommendedName>
        <fullName evidence="8">Cytosine-specific methyltransferase</fullName>
        <ecNumber evidence="8">2.1.1.37</ecNumber>
    </recommendedName>
</protein>
<keyword evidence="1 6" id="KW-0489">Methyltransferase</keyword>
<sequence>MSTKNSTYSLKEDNWGLCEPIAEYCKKAAQATRELSLFSVDSNIVTEQDDIRVVELFAGVGGFRIGLERASKHYKTIWSNQWEPSTKRQDASMVYCHRFGEQGHSNEDIAMVPTSEIPQCDLLVGGFPCQDYSVATTLKRSGGIEGKKGVLWWQIYRILDEMKQKPAYLLFENVDRLLKSPASQRGRDFAIILASLNDLGYTVEWRVINAADYGMPQRRKRTYIIGYKNDLAITQQIDKPLEWILSKGVMAQAFPLSVDYKNQQTSFDIEGDLTTVSSSFNKGMKESPFENVGIMKDRKVTTIEAKAKYDGPILTLGDILLDEKDVPDEFFISEDELPRWEYLKGSKSEKRVNKTTGYEYNYSEGSMAFPDFLDRPSRTIITGEGGKGPSRFKHVVYTPSGRYRRLTPLELERLNMFPDHHTKGASDMRRAFLMGNALVTGIVERIGAVLIERMG</sequence>
<evidence type="ECO:0000256" key="2">
    <source>
        <dbReference type="ARBA" id="ARBA00022679"/>
    </source>
</evidence>
<dbReference type="EC" id="2.1.1.37" evidence="8"/>
<dbReference type="PRINTS" id="PR00105">
    <property type="entry name" value="C5METTRFRASE"/>
</dbReference>
<evidence type="ECO:0000256" key="4">
    <source>
        <dbReference type="ARBA" id="ARBA00022747"/>
    </source>
</evidence>
<reference evidence="9 10" key="1">
    <citation type="submission" date="2017-05" db="EMBL/GenBank/DDBJ databases">
        <title>whole genome sequence of Prevotella melaninogenica GAI 07411.</title>
        <authorList>
            <person name="Kondo Y."/>
            <person name="Hoshino T."/>
        </authorList>
    </citation>
    <scope>NUCLEOTIDE SEQUENCE [LARGE SCALE GENOMIC DNA]</scope>
    <source>
        <strain evidence="9 10">GAI 07411</strain>
    </source>
</reference>
<dbReference type="GO" id="GO:0009307">
    <property type="term" value="P:DNA restriction-modification system"/>
    <property type="evidence" value="ECO:0007669"/>
    <property type="project" value="UniProtKB-KW"/>
</dbReference>
<gene>
    <name evidence="9" type="ORF">PMEL_200100</name>
</gene>
<dbReference type="NCBIfam" id="TIGR00675">
    <property type="entry name" value="dcm"/>
    <property type="match status" value="1"/>
</dbReference>
<dbReference type="InterPro" id="IPR029063">
    <property type="entry name" value="SAM-dependent_MTases_sf"/>
</dbReference>
<dbReference type="GO" id="GO:0003886">
    <property type="term" value="F:DNA (cytosine-5-)-methyltransferase activity"/>
    <property type="evidence" value="ECO:0007669"/>
    <property type="project" value="UniProtKB-EC"/>
</dbReference>
<proteinExistence type="inferred from homology"/>
<feature type="active site" evidence="6">
    <location>
        <position position="129"/>
    </location>
</feature>
<dbReference type="Pfam" id="PF00145">
    <property type="entry name" value="DNA_methylase"/>
    <property type="match status" value="1"/>
</dbReference>
<dbReference type="PROSITE" id="PS00094">
    <property type="entry name" value="C5_MTASE_1"/>
    <property type="match status" value="1"/>
</dbReference>
<organism evidence="9 10">
    <name type="scientific">Prevotella melaninogenica</name>
    <dbReference type="NCBI Taxonomy" id="28132"/>
    <lineage>
        <taxon>Bacteria</taxon>
        <taxon>Pseudomonadati</taxon>
        <taxon>Bacteroidota</taxon>
        <taxon>Bacteroidia</taxon>
        <taxon>Bacteroidales</taxon>
        <taxon>Prevotellaceae</taxon>
        <taxon>Prevotella</taxon>
    </lineage>
</organism>
<dbReference type="SUPFAM" id="SSF53335">
    <property type="entry name" value="S-adenosyl-L-methionine-dependent methyltransferases"/>
    <property type="match status" value="1"/>
</dbReference>
<evidence type="ECO:0000256" key="5">
    <source>
        <dbReference type="ARBA" id="ARBA00047422"/>
    </source>
</evidence>
<evidence type="ECO:0000256" key="1">
    <source>
        <dbReference type="ARBA" id="ARBA00022603"/>
    </source>
</evidence>
<dbReference type="GO" id="GO:0032259">
    <property type="term" value="P:methylation"/>
    <property type="evidence" value="ECO:0007669"/>
    <property type="project" value="UniProtKB-KW"/>
</dbReference>
<dbReference type="EMBL" id="AP018050">
    <property type="protein sequence ID" value="BBA29586.1"/>
    <property type="molecule type" value="Genomic_DNA"/>
</dbReference>
<keyword evidence="2 6" id="KW-0808">Transferase</keyword>